<dbReference type="Gene3D" id="3.40.50.2300">
    <property type="match status" value="2"/>
</dbReference>
<keyword evidence="10" id="KW-1071">Ligand-gated ion channel</keyword>
<evidence type="ECO:0000256" key="1">
    <source>
        <dbReference type="ARBA" id="ARBA00004651"/>
    </source>
</evidence>
<dbReference type="SUPFAM" id="SSF53850">
    <property type="entry name" value="Periplasmic binding protein-like II"/>
    <property type="match status" value="1"/>
</dbReference>
<dbReference type="InterPro" id="IPR028082">
    <property type="entry name" value="Peripla_BP_I"/>
</dbReference>
<keyword evidence="5" id="KW-1133">Transmembrane helix</keyword>
<evidence type="ECO:0000256" key="14">
    <source>
        <dbReference type="PIRSR" id="PIRSR601508-3"/>
    </source>
</evidence>
<organism evidence="16 17">
    <name type="scientific">Macrostomum lignano</name>
    <dbReference type="NCBI Taxonomy" id="282301"/>
    <lineage>
        <taxon>Eukaryota</taxon>
        <taxon>Metazoa</taxon>
        <taxon>Spiralia</taxon>
        <taxon>Lophotrochozoa</taxon>
        <taxon>Platyhelminthes</taxon>
        <taxon>Rhabditophora</taxon>
        <taxon>Macrostomorpha</taxon>
        <taxon>Macrostomida</taxon>
        <taxon>Macrostomidae</taxon>
        <taxon>Macrostomum</taxon>
    </lineage>
</organism>
<keyword evidence="7" id="KW-0472">Membrane</keyword>
<proteinExistence type="predicted"/>
<dbReference type="GO" id="GO:0015276">
    <property type="term" value="F:ligand-gated monoatomic ion channel activity"/>
    <property type="evidence" value="ECO:0007669"/>
    <property type="project" value="InterPro"/>
</dbReference>
<evidence type="ECO:0000256" key="2">
    <source>
        <dbReference type="ARBA" id="ARBA00022448"/>
    </source>
</evidence>
<keyword evidence="11" id="KW-0407">Ion channel</keyword>
<feature type="site" description="Interaction with the cone snail toxin Con-ikot-ikot" evidence="13">
    <location>
        <position position="268"/>
    </location>
</feature>
<reference evidence="17" key="1">
    <citation type="submission" date="2016-11" db="UniProtKB">
        <authorList>
            <consortium name="WormBaseParasite"/>
        </authorList>
    </citation>
    <scope>IDENTIFICATION</scope>
</reference>
<dbReference type="Proteomes" id="UP000095280">
    <property type="component" value="Unplaced"/>
</dbReference>
<keyword evidence="14" id="KW-1015">Disulfide bond</keyword>
<evidence type="ECO:0000256" key="7">
    <source>
        <dbReference type="ARBA" id="ARBA00023136"/>
    </source>
</evidence>
<keyword evidence="8" id="KW-0675">Receptor</keyword>
<evidence type="ECO:0000256" key="5">
    <source>
        <dbReference type="ARBA" id="ARBA00022989"/>
    </source>
</evidence>
<feature type="binding site" evidence="12">
    <location>
        <position position="221"/>
    </location>
    <ligand>
        <name>L-glutamate</name>
        <dbReference type="ChEBI" id="CHEBI:29985"/>
    </ligand>
</feature>
<protein>
    <submittedName>
        <fullName evidence="17">PBPe domain-containing protein</fullName>
    </submittedName>
</protein>
<evidence type="ECO:0000256" key="11">
    <source>
        <dbReference type="ARBA" id="ARBA00023303"/>
    </source>
</evidence>
<feature type="disulfide bond" evidence="14">
    <location>
        <begin position="233"/>
        <end position="290"/>
    </location>
</feature>
<sequence length="769" mass="84865">NAHLSMPYAITTLRSQVVDFSFPLASSGNTILVRRPPPSTRMWNIFAPLSYDVWLLLLGVLCTAAFFTYLLAYFSPFTAWNLGVNYSFADEVWLQEYIWSFLGSLLQQGQDFYPFAMSPRSILAFWWFLTVILLAAYTGNLTAYLTVSVTQLPIRTLEDVLANQHYKVLVSKGTNIYAQILLDTSGPYYELRKQMKVVDSMPICSQTVAVDSNPYQVCIVDQNINIHFYNAYCNKVYIADQTFNAYSLGVAFPKGAFYLPAFSFLLEKSQDSGLSQWLEYKYFPRSNAECVVSAVTAEADPITIEGVAGAFIVTGGLYVCGILLLLLELLFELIPELRRQAPTAESMNNFLPPLLLLLLLLAQPSPLRCSTFKVAIVIEDTTISAETVNLAVTRAVNNNYRIFPSGSGRRVDFRLVNASRCQSVEAVRKGGCALMESLQKLGKTLTLPTIVIPNDFCSLASESVFEFIGAGDPSQLLRAAVEALRFHLAPTVAIFYDRFQSLPLLEAFQNDLSASGISVMAFQLDEGKNLSEILTVLIKGQVRFNVIFATAANVIQTLETARNATLLQQNYHWLLLSFGLSLSSLKPIAPAGASSNLLVVRDPTYGLLGMTDRCISAVQDIFPECDKSHVTSLEYRFTDALTALGKAFNDFANSTGDSHPASNATCLPLQPWIGGNSVSGFISSLRGLDTFRSVISYNASSNRLEAPYVEFAATFNELADQPVDFVESARFYPANASLRVLRTVSGRSLVFSNAFVDFKNRTLTVCAPS</sequence>
<dbReference type="GO" id="GO:0005886">
    <property type="term" value="C:plasma membrane"/>
    <property type="evidence" value="ECO:0007669"/>
    <property type="project" value="UniProtKB-SubCell"/>
</dbReference>
<feature type="domain" description="Ionotropic glutamate receptor C-terminal" evidence="15">
    <location>
        <begin position="51"/>
        <end position="315"/>
    </location>
</feature>
<evidence type="ECO:0000256" key="10">
    <source>
        <dbReference type="ARBA" id="ARBA00023286"/>
    </source>
</evidence>
<comment type="subcellular location">
    <subcellularLocation>
        <location evidence="1">Cell membrane</location>
        <topology evidence="1">Multi-pass membrane protein</topology>
    </subcellularLocation>
</comment>
<accession>A0A1I8IN61</accession>
<feature type="binding site" evidence="12">
    <location>
        <position position="7"/>
    </location>
    <ligand>
        <name>L-glutamate</name>
        <dbReference type="ChEBI" id="CHEBI:29985"/>
    </ligand>
</feature>
<keyword evidence="2" id="KW-0813">Transport</keyword>
<dbReference type="AlphaFoldDB" id="A0A1I8IN61"/>
<evidence type="ECO:0000313" key="17">
    <source>
        <dbReference type="WBParaSite" id="maker-uti_cns_0014207-snap-gene-0.2-mRNA-1"/>
    </source>
</evidence>
<evidence type="ECO:0000256" key="8">
    <source>
        <dbReference type="ARBA" id="ARBA00023170"/>
    </source>
</evidence>
<keyword evidence="6" id="KW-0406">Ion transport</keyword>
<evidence type="ECO:0000313" key="16">
    <source>
        <dbReference type="Proteomes" id="UP000095280"/>
    </source>
</evidence>
<dbReference type="InterPro" id="IPR001320">
    <property type="entry name" value="Iontro_rcpt_C"/>
</dbReference>
<dbReference type="InterPro" id="IPR015683">
    <property type="entry name" value="Ionotropic_Glu_rcpt"/>
</dbReference>
<evidence type="ECO:0000256" key="3">
    <source>
        <dbReference type="ARBA" id="ARBA00022475"/>
    </source>
</evidence>
<keyword evidence="4" id="KW-0812">Transmembrane</keyword>
<dbReference type="WBParaSite" id="maker-uti_cns_0014207-snap-gene-0.2-mRNA-1">
    <property type="protein sequence ID" value="maker-uti_cns_0014207-snap-gene-0.2-mRNA-1"/>
    <property type="gene ID" value="maker-uti_cns_0014207-snap-gene-0.2"/>
</dbReference>
<dbReference type="PANTHER" id="PTHR18966">
    <property type="entry name" value="IONOTROPIC GLUTAMATE RECEPTOR"/>
    <property type="match status" value="1"/>
</dbReference>
<feature type="binding site" evidence="12">
    <location>
        <position position="174"/>
    </location>
    <ligand>
        <name>L-glutamate</name>
        <dbReference type="ChEBI" id="CHEBI:29985"/>
    </ligand>
</feature>
<dbReference type="Pfam" id="PF00060">
    <property type="entry name" value="Lig_chan"/>
    <property type="match status" value="1"/>
</dbReference>
<dbReference type="InterPro" id="IPR001508">
    <property type="entry name" value="Iono_Glu_rcpt_met"/>
</dbReference>
<dbReference type="Gene3D" id="1.10.287.70">
    <property type="match status" value="1"/>
</dbReference>
<evidence type="ECO:0000256" key="13">
    <source>
        <dbReference type="PIRSR" id="PIRSR601508-2"/>
    </source>
</evidence>
<keyword evidence="3" id="KW-1003">Cell membrane</keyword>
<name>A0A1I8IN61_9PLAT</name>
<feature type="binding site" evidence="12">
    <location>
        <position position="14"/>
    </location>
    <ligand>
        <name>L-glutamate</name>
        <dbReference type="ChEBI" id="CHEBI:29985"/>
    </ligand>
</feature>
<evidence type="ECO:0000256" key="12">
    <source>
        <dbReference type="PIRSR" id="PIRSR601508-1"/>
    </source>
</evidence>
<evidence type="ECO:0000259" key="15">
    <source>
        <dbReference type="Pfam" id="PF00060"/>
    </source>
</evidence>
<dbReference type="PRINTS" id="PR00177">
    <property type="entry name" value="NMDARECEPTOR"/>
</dbReference>
<evidence type="ECO:0000256" key="4">
    <source>
        <dbReference type="ARBA" id="ARBA00022692"/>
    </source>
</evidence>
<dbReference type="GO" id="GO:0038023">
    <property type="term" value="F:signaling receptor activity"/>
    <property type="evidence" value="ECO:0007669"/>
    <property type="project" value="InterPro"/>
</dbReference>
<dbReference type="SUPFAM" id="SSF53822">
    <property type="entry name" value="Periplasmic binding protein-like I"/>
    <property type="match status" value="1"/>
</dbReference>
<feature type="site" description="Crucial to convey clamshell closure to channel opening" evidence="13">
    <location>
        <position position="154"/>
    </location>
</feature>
<keyword evidence="9" id="KW-0325">Glycoprotein</keyword>
<keyword evidence="16" id="KW-1185">Reference proteome</keyword>
<evidence type="ECO:0000256" key="9">
    <source>
        <dbReference type="ARBA" id="ARBA00023180"/>
    </source>
</evidence>
<evidence type="ECO:0000256" key="6">
    <source>
        <dbReference type="ARBA" id="ARBA00023065"/>
    </source>
</evidence>